<evidence type="ECO:0008006" key="4">
    <source>
        <dbReference type="Google" id="ProtNLM"/>
    </source>
</evidence>
<dbReference type="InterPro" id="IPR013176">
    <property type="entry name" value="Ccz1"/>
</dbReference>
<dbReference type="EMBL" id="CP119879">
    <property type="protein sequence ID" value="WFD35477.1"/>
    <property type="molecule type" value="Genomic_DNA"/>
</dbReference>
<keyword evidence="3" id="KW-1185">Reference proteome</keyword>
<dbReference type="GO" id="GO:0016192">
    <property type="term" value="P:vesicle-mediated transport"/>
    <property type="evidence" value="ECO:0007669"/>
    <property type="project" value="InterPro"/>
</dbReference>
<dbReference type="Proteomes" id="UP001219933">
    <property type="component" value="Chromosome 3"/>
</dbReference>
<proteinExistence type="predicted"/>
<feature type="compositionally biased region" description="Basic and acidic residues" evidence="1">
    <location>
        <begin position="513"/>
        <end position="522"/>
    </location>
</feature>
<accession>A0AAF0EVK4</accession>
<dbReference type="AlphaFoldDB" id="A0AAF0EVK4"/>
<dbReference type="GO" id="GO:0035658">
    <property type="term" value="C:Mon1-Ccz1 complex"/>
    <property type="evidence" value="ECO:0007669"/>
    <property type="project" value="InterPro"/>
</dbReference>
<name>A0AAF0EVK4_9BASI</name>
<feature type="compositionally biased region" description="Low complexity" evidence="1">
    <location>
        <begin position="428"/>
        <end position="441"/>
    </location>
</feature>
<evidence type="ECO:0000256" key="1">
    <source>
        <dbReference type="SAM" id="MobiDB-lite"/>
    </source>
</evidence>
<dbReference type="PANTHER" id="PTHR13056">
    <property type="entry name" value="VACUOLAR FUSION PROTEIN CCZ1 HOMOLOG-RELATED"/>
    <property type="match status" value="1"/>
</dbReference>
<evidence type="ECO:0000313" key="2">
    <source>
        <dbReference type="EMBL" id="WFD35477.1"/>
    </source>
</evidence>
<feature type="region of interest" description="Disordered" evidence="1">
    <location>
        <begin position="508"/>
        <end position="555"/>
    </location>
</feature>
<dbReference type="PANTHER" id="PTHR13056:SF0">
    <property type="entry name" value="VACUOLAR FUSION PROTEIN CCZ1 HOMOLOG-RELATED"/>
    <property type="match status" value="1"/>
</dbReference>
<organism evidence="2 3">
    <name type="scientific">Malassezia cuniculi</name>
    <dbReference type="NCBI Taxonomy" id="948313"/>
    <lineage>
        <taxon>Eukaryota</taxon>
        <taxon>Fungi</taxon>
        <taxon>Dikarya</taxon>
        <taxon>Basidiomycota</taxon>
        <taxon>Ustilaginomycotina</taxon>
        <taxon>Malasseziomycetes</taxon>
        <taxon>Malasseziales</taxon>
        <taxon>Malasseziaceae</taxon>
        <taxon>Malassezia</taxon>
    </lineage>
</organism>
<feature type="region of interest" description="Disordered" evidence="1">
    <location>
        <begin position="414"/>
        <end position="441"/>
    </location>
</feature>
<sequence>MRQLDRRDAPRTYTPAYVHYVIVFSPKLGQSHAAEDTARLTEQIIAYTSRESAVPQAQMVRQVALANALIAFGTEMHGSHSHSRRRLAAGSRLRRLLLIEVEPDLWLHACISLARLDSGPSTSTAPWLSDNWAHQQMHNAWDVWRLRHGSAFAMLELQGRVSLERSLESFFTKWAWAWDVEGQHAASVPDAHARAGLVAQTLPVTDAAAGPSMDAPIEWFSHVDVKGARPDVIVVHDDLVVWPARGAPFATDYHAVVAHVLGQLGDMQAAREHARATRRREQTQDGVITTTFSGLGRMWSDMASFGEQAASYMTWPSSDIPSTSTTITSATSPTSTGGTWSFFQDAAKPAWALMGSGAAALTHSVGMGKPTPAERPERATLAPALTNDVSATMQRSEASDTNAASMLSSLHEACTDAGAPDRRRDEPTTATTEAAVSAVAETSAEAAAKAAGTAEEDDSVATALATDDLDESFSASSTASVDVQLEPASGTAFAALHSRLAEALDEVPADAPKSPDAHKPQEQEPQEQQRTPSAGVARKELSEPPAAPWHDYALDGWGHEDPGPWKSERCHALDGSPLYVSYTRRGLLTGILVWRAPAHADEWLEPTWELLRRMQRVINDSERRPPAAGPPYLHISTNGLGINALGSAKDASSGIEAVLLDVEHMVHHGIRESLSRDESGRFWVAMRSSGRGRTYMVLRDVRDASIAECEHQLRQLAAQHPEFGL</sequence>
<reference evidence="2" key="1">
    <citation type="submission" date="2023-03" db="EMBL/GenBank/DDBJ databases">
        <title>Mating type loci evolution in Malassezia.</title>
        <authorList>
            <person name="Coelho M.A."/>
        </authorList>
    </citation>
    <scope>NUCLEOTIDE SEQUENCE</scope>
    <source>
        <strain evidence="2">CBS 11721</strain>
    </source>
</reference>
<evidence type="ECO:0000313" key="3">
    <source>
        <dbReference type="Proteomes" id="UP001219933"/>
    </source>
</evidence>
<protein>
    <recommendedName>
        <fullName evidence="4">CCZ1/INTU/HSP4 first Longin domain-containing protein</fullName>
    </recommendedName>
</protein>
<gene>
    <name evidence="2" type="ORF">MCUN1_002333</name>
</gene>